<name>A0A923S355_9BURK</name>
<sequence length="298" mass="32919">MNLRQMEVFRAVMVSGGVNTAAALLHVSPPAISKVLAQAAKSTGLVLFERVRGRLIPTPEAQQLYEEVERLWRGVETVRDFSRDLAQPRQATLRLACTASLAPYLASRALAQTYEKVPRLQCRVRVLGPDVLNDHLLQRESHIGIALGPHDHPNLEKVKSYRCGLACVMRTGHKLAAKKRIAPKDLVGERVISSPENTPFGQTLKRAFGEYAADMHRDLDCTSSTTACWFAQAGVGVAVVDQASIAGGVLAGLEVRPFQSGEQLEVRIIRNRYRPMSVPERTFVEVFDEVWRSALGKV</sequence>
<protein>
    <submittedName>
        <fullName evidence="6">LysR family transcriptional regulator</fullName>
    </submittedName>
</protein>
<dbReference type="GO" id="GO:0003700">
    <property type="term" value="F:DNA-binding transcription factor activity"/>
    <property type="evidence" value="ECO:0007669"/>
    <property type="project" value="InterPro"/>
</dbReference>
<dbReference type="RefSeq" id="WP_187082514.1">
    <property type="nucleotide sequence ID" value="NZ_JACORU010000005.1"/>
</dbReference>
<feature type="domain" description="HTH lysR-type" evidence="5">
    <location>
        <begin position="1"/>
        <end position="58"/>
    </location>
</feature>
<dbReference type="InterPro" id="IPR036390">
    <property type="entry name" value="WH_DNA-bd_sf"/>
</dbReference>
<dbReference type="AlphaFoldDB" id="A0A923S355"/>
<comment type="caution">
    <text evidence="6">The sequence shown here is derived from an EMBL/GenBank/DDBJ whole genome shotgun (WGS) entry which is preliminary data.</text>
</comment>
<keyword evidence="3" id="KW-0238">DNA-binding</keyword>
<dbReference type="Pfam" id="PF00126">
    <property type="entry name" value="HTH_1"/>
    <property type="match status" value="1"/>
</dbReference>
<dbReference type="SUPFAM" id="SSF46785">
    <property type="entry name" value="Winged helix' DNA-binding domain"/>
    <property type="match status" value="1"/>
</dbReference>
<evidence type="ECO:0000313" key="7">
    <source>
        <dbReference type="Proteomes" id="UP000596827"/>
    </source>
</evidence>
<dbReference type="GO" id="GO:0009089">
    <property type="term" value="P:lysine biosynthetic process via diaminopimelate"/>
    <property type="evidence" value="ECO:0007669"/>
    <property type="project" value="TreeGrafter"/>
</dbReference>
<dbReference type="Gene3D" id="3.40.190.290">
    <property type="match status" value="1"/>
</dbReference>
<proteinExistence type="inferred from homology"/>
<reference evidence="6" key="1">
    <citation type="submission" date="2020-08" db="EMBL/GenBank/DDBJ databases">
        <title>Ramlibacter sp. GTP1 16S ribosomal RNA gene genome sequencing and assembly.</title>
        <authorList>
            <person name="Kang M."/>
        </authorList>
    </citation>
    <scope>NUCLEOTIDE SEQUENCE</scope>
    <source>
        <strain evidence="6">GTP1</strain>
    </source>
</reference>
<dbReference type="Gene3D" id="1.10.10.10">
    <property type="entry name" value="Winged helix-like DNA-binding domain superfamily/Winged helix DNA-binding domain"/>
    <property type="match status" value="1"/>
</dbReference>
<dbReference type="PROSITE" id="PS50931">
    <property type="entry name" value="HTH_LYSR"/>
    <property type="match status" value="1"/>
</dbReference>
<dbReference type="SUPFAM" id="SSF53850">
    <property type="entry name" value="Periplasmic binding protein-like II"/>
    <property type="match status" value="1"/>
</dbReference>
<dbReference type="Pfam" id="PF03466">
    <property type="entry name" value="LysR_substrate"/>
    <property type="match status" value="1"/>
</dbReference>
<dbReference type="EMBL" id="JACORU010000005">
    <property type="protein sequence ID" value="MBC5766056.1"/>
    <property type="molecule type" value="Genomic_DNA"/>
</dbReference>
<keyword evidence="4" id="KW-0804">Transcription</keyword>
<dbReference type="PANTHER" id="PTHR30427:SF1">
    <property type="entry name" value="TRANSCRIPTIONAL ACTIVATOR PROTEIN LYSR"/>
    <property type="match status" value="1"/>
</dbReference>
<dbReference type="InterPro" id="IPR005119">
    <property type="entry name" value="LysR_subst-bd"/>
</dbReference>
<dbReference type="GO" id="GO:0010628">
    <property type="term" value="P:positive regulation of gene expression"/>
    <property type="evidence" value="ECO:0007669"/>
    <property type="project" value="TreeGrafter"/>
</dbReference>
<evidence type="ECO:0000256" key="3">
    <source>
        <dbReference type="ARBA" id="ARBA00023125"/>
    </source>
</evidence>
<evidence type="ECO:0000256" key="1">
    <source>
        <dbReference type="ARBA" id="ARBA00009437"/>
    </source>
</evidence>
<dbReference type="InterPro" id="IPR000847">
    <property type="entry name" value="LysR_HTH_N"/>
</dbReference>
<evidence type="ECO:0000256" key="2">
    <source>
        <dbReference type="ARBA" id="ARBA00023015"/>
    </source>
</evidence>
<dbReference type="Proteomes" id="UP000596827">
    <property type="component" value="Unassembled WGS sequence"/>
</dbReference>
<keyword evidence="2" id="KW-0805">Transcription regulation</keyword>
<accession>A0A923S355</accession>
<keyword evidence="7" id="KW-1185">Reference proteome</keyword>
<dbReference type="GO" id="GO:0043565">
    <property type="term" value="F:sequence-specific DNA binding"/>
    <property type="evidence" value="ECO:0007669"/>
    <property type="project" value="TreeGrafter"/>
</dbReference>
<organism evidence="6 7">
    <name type="scientific">Ramlibacter albus</name>
    <dbReference type="NCBI Taxonomy" id="2079448"/>
    <lineage>
        <taxon>Bacteria</taxon>
        <taxon>Pseudomonadati</taxon>
        <taxon>Pseudomonadota</taxon>
        <taxon>Betaproteobacteria</taxon>
        <taxon>Burkholderiales</taxon>
        <taxon>Comamonadaceae</taxon>
        <taxon>Ramlibacter</taxon>
    </lineage>
</organism>
<dbReference type="InterPro" id="IPR036388">
    <property type="entry name" value="WH-like_DNA-bd_sf"/>
</dbReference>
<comment type="similarity">
    <text evidence="1">Belongs to the LysR transcriptional regulatory family.</text>
</comment>
<dbReference type="PANTHER" id="PTHR30427">
    <property type="entry name" value="TRANSCRIPTIONAL ACTIVATOR PROTEIN LYSR"/>
    <property type="match status" value="1"/>
</dbReference>
<evidence type="ECO:0000313" key="6">
    <source>
        <dbReference type="EMBL" id="MBC5766056.1"/>
    </source>
</evidence>
<evidence type="ECO:0000259" key="5">
    <source>
        <dbReference type="PROSITE" id="PS50931"/>
    </source>
</evidence>
<gene>
    <name evidence="6" type="ORF">H8R02_16430</name>
</gene>
<evidence type="ECO:0000256" key="4">
    <source>
        <dbReference type="ARBA" id="ARBA00023163"/>
    </source>
</evidence>